<name>U5DBU4_AMBTC</name>
<reference evidence="2" key="1">
    <citation type="journal article" date="2013" name="Science">
        <title>The Amborella genome and the evolution of flowering plants.</title>
        <authorList>
            <consortium name="Amborella Genome Project"/>
        </authorList>
    </citation>
    <scope>NUCLEOTIDE SEQUENCE [LARGE SCALE GENOMIC DNA]</scope>
</reference>
<evidence type="ECO:0000313" key="1">
    <source>
        <dbReference type="EMBL" id="ERN18902.1"/>
    </source>
</evidence>
<dbReference type="EMBL" id="KI392078">
    <property type="protein sequence ID" value="ERN18902.1"/>
    <property type="molecule type" value="Genomic_DNA"/>
</dbReference>
<organism evidence="1 2">
    <name type="scientific">Amborella trichopoda</name>
    <dbReference type="NCBI Taxonomy" id="13333"/>
    <lineage>
        <taxon>Eukaryota</taxon>
        <taxon>Viridiplantae</taxon>
        <taxon>Streptophyta</taxon>
        <taxon>Embryophyta</taxon>
        <taxon>Tracheophyta</taxon>
        <taxon>Spermatophyta</taxon>
        <taxon>Magnoliopsida</taxon>
        <taxon>Amborellales</taxon>
        <taxon>Amborellaceae</taxon>
        <taxon>Amborella</taxon>
    </lineage>
</organism>
<keyword evidence="2" id="KW-1185">Reference proteome</keyword>
<dbReference type="Gramene" id="ERN18902">
    <property type="protein sequence ID" value="ERN18902"/>
    <property type="gene ID" value="AMTR_s00067p00165850"/>
</dbReference>
<dbReference type="AlphaFoldDB" id="U5DBU4"/>
<dbReference type="Proteomes" id="UP000017836">
    <property type="component" value="Unassembled WGS sequence"/>
</dbReference>
<gene>
    <name evidence="1" type="ORF">AMTR_s00067p00165850</name>
</gene>
<accession>U5DBU4</accession>
<proteinExistence type="predicted"/>
<protein>
    <submittedName>
        <fullName evidence="1">Uncharacterized protein</fullName>
    </submittedName>
</protein>
<dbReference type="HOGENOM" id="CLU_2029810_0_0_1"/>
<sequence length="122" mass="13673">MGRDEALEVMANLYERLERCTSFRSDIISTSASLLTVETSMGILFGMTFRVAMQIVTSFSECWSLVEDMLLVNEEQYLMMMQVRRGEQCCQAVGPAVQKAVNDRLKQAGTYPLSCSRIAVKG</sequence>
<evidence type="ECO:0000313" key="2">
    <source>
        <dbReference type="Proteomes" id="UP000017836"/>
    </source>
</evidence>